<dbReference type="Proteomes" id="UP001589608">
    <property type="component" value="Unassembled WGS sequence"/>
</dbReference>
<gene>
    <name evidence="1" type="ORF">ACFFTR_38140</name>
</gene>
<accession>A0ABV5MJA0</accession>
<reference evidence="1 2" key="1">
    <citation type="submission" date="2024-09" db="EMBL/GenBank/DDBJ databases">
        <authorList>
            <person name="Sun Q."/>
            <person name="Mori K."/>
        </authorList>
    </citation>
    <scope>NUCLEOTIDE SEQUENCE [LARGE SCALE GENOMIC DNA]</scope>
    <source>
        <strain evidence="1 2">JCM 3307</strain>
    </source>
</reference>
<evidence type="ECO:0000313" key="1">
    <source>
        <dbReference type="EMBL" id="MFB9448932.1"/>
    </source>
</evidence>
<sequence length="150" mass="16526">MRHCYAQYLDLMLVSGGFFTWANAYEHAKTQSLVVDETAALDARIGLVLDSMRGIDVSLRRLADALPTPGPAGSFDDVVQALAAGHDQRAAEPVIVDQYEPEPGEALLEYPSRSDAFVPQAYTELRYPGERISLEDERLWAARRPGDDGC</sequence>
<keyword evidence="2" id="KW-1185">Reference proteome</keyword>
<dbReference type="EMBL" id="JBHMCA010000060">
    <property type="protein sequence ID" value="MFB9448932.1"/>
    <property type="molecule type" value="Genomic_DNA"/>
</dbReference>
<name>A0ABV5MJA0_9ACTN</name>
<protein>
    <submittedName>
        <fullName evidence="1">Uncharacterized protein</fullName>
    </submittedName>
</protein>
<evidence type="ECO:0000313" key="2">
    <source>
        <dbReference type="Proteomes" id="UP001589608"/>
    </source>
</evidence>
<comment type="caution">
    <text evidence="1">The sequence shown here is derived from an EMBL/GenBank/DDBJ whole genome shotgun (WGS) entry which is preliminary data.</text>
</comment>
<organism evidence="1 2">
    <name type="scientific">Dactylosporangium vinaceum</name>
    <dbReference type="NCBI Taxonomy" id="53362"/>
    <lineage>
        <taxon>Bacteria</taxon>
        <taxon>Bacillati</taxon>
        <taxon>Actinomycetota</taxon>
        <taxon>Actinomycetes</taxon>
        <taxon>Micromonosporales</taxon>
        <taxon>Micromonosporaceae</taxon>
        <taxon>Dactylosporangium</taxon>
    </lineage>
</organism>
<dbReference type="RefSeq" id="WP_223093821.1">
    <property type="nucleotide sequence ID" value="NZ_CP061913.1"/>
</dbReference>
<proteinExistence type="predicted"/>